<reference evidence="1 2" key="1">
    <citation type="submission" date="2014-04" db="EMBL/GenBank/DDBJ databases">
        <authorList>
            <consortium name="DOE Joint Genome Institute"/>
            <person name="Kuo A."/>
            <person name="Tarkka M."/>
            <person name="Buscot F."/>
            <person name="Kohler A."/>
            <person name="Nagy L.G."/>
            <person name="Floudas D."/>
            <person name="Copeland A."/>
            <person name="Barry K.W."/>
            <person name="Cichocki N."/>
            <person name="Veneault-Fourrey C."/>
            <person name="LaButti K."/>
            <person name="Lindquist E.A."/>
            <person name="Lipzen A."/>
            <person name="Lundell T."/>
            <person name="Morin E."/>
            <person name="Murat C."/>
            <person name="Sun H."/>
            <person name="Tunlid A."/>
            <person name="Henrissat B."/>
            <person name="Grigoriev I.V."/>
            <person name="Hibbett D.S."/>
            <person name="Martin F."/>
            <person name="Nordberg H.P."/>
            <person name="Cantor M.N."/>
            <person name="Hua S.X."/>
        </authorList>
    </citation>
    <scope>NUCLEOTIDE SEQUENCE [LARGE SCALE GENOMIC DNA]</scope>
    <source>
        <strain evidence="1 2">F 1598</strain>
    </source>
</reference>
<dbReference type="HOGENOM" id="CLU_2498640_0_0_1"/>
<dbReference type="InParanoid" id="A0A0C3GC08"/>
<sequence length="86" mass="9830">MYPKKENPLNLDVHENTREELESTEYDLGTSYRTMSKLARMDSKPNINVWLAHDATLGEFVGKEGSMTVLDGGTDELQRLKERDRG</sequence>
<protein>
    <submittedName>
        <fullName evidence="1">Uncharacterized protein</fullName>
    </submittedName>
</protein>
<dbReference type="AlphaFoldDB" id="A0A0C3GC08"/>
<reference evidence="2" key="2">
    <citation type="submission" date="2015-01" db="EMBL/GenBank/DDBJ databases">
        <title>Evolutionary Origins and Diversification of the Mycorrhizal Mutualists.</title>
        <authorList>
            <consortium name="DOE Joint Genome Institute"/>
            <consortium name="Mycorrhizal Genomics Consortium"/>
            <person name="Kohler A."/>
            <person name="Kuo A."/>
            <person name="Nagy L.G."/>
            <person name="Floudas D."/>
            <person name="Copeland A."/>
            <person name="Barry K.W."/>
            <person name="Cichocki N."/>
            <person name="Veneault-Fourrey C."/>
            <person name="LaButti K."/>
            <person name="Lindquist E.A."/>
            <person name="Lipzen A."/>
            <person name="Lundell T."/>
            <person name="Morin E."/>
            <person name="Murat C."/>
            <person name="Riley R."/>
            <person name="Ohm R."/>
            <person name="Sun H."/>
            <person name="Tunlid A."/>
            <person name="Henrissat B."/>
            <person name="Grigoriev I.V."/>
            <person name="Hibbett D.S."/>
            <person name="Martin F."/>
        </authorList>
    </citation>
    <scope>NUCLEOTIDE SEQUENCE [LARGE SCALE GENOMIC DNA]</scope>
    <source>
        <strain evidence="2">F 1598</strain>
    </source>
</reference>
<name>A0A0C3GC08_PILCF</name>
<keyword evidence="2" id="KW-1185">Reference proteome</keyword>
<accession>A0A0C3GC08</accession>
<proteinExistence type="predicted"/>
<dbReference type="Proteomes" id="UP000054166">
    <property type="component" value="Unassembled WGS sequence"/>
</dbReference>
<organism evidence="1 2">
    <name type="scientific">Piloderma croceum (strain F 1598)</name>
    <dbReference type="NCBI Taxonomy" id="765440"/>
    <lineage>
        <taxon>Eukaryota</taxon>
        <taxon>Fungi</taxon>
        <taxon>Dikarya</taxon>
        <taxon>Basidiomycota</taxon>
        <taxon>Agaricomycotina</taxon>
        <taxon>Agaricomycetes</taxon>
        <taxon>Agaricomycetidae</taxon>
        <taxon>Atheliales</taxon>
        <taxon>Atheliaceae</taxon>
        <taxon>Piloderma</taxon>
    </lineage>
</organism>
<evidence type="ECO:0000313" key="1">
    <source>
        <dbReference type="EMBL" id="KIM89274.1"/>
    </source>
</evidence>
<gene>
    <name evidence="1" type="ORF">PILCRDRAFT_219322</name>
</gene>
<dbReference type="EMBL" id="KN832975">
    <property type="protein sequence ID" value="KIM89274.1"/>
    <property type="molecule type" value="Genomic_DNA"/>
</dbReference>
<evidence type="ECO:0000313" key="2">
    <source>
        <dbReference type="Proteomes" id="UP000054166"/>
    </source>
</evidence>